<reference evidence="1 2" key="1">
    <citation type="submission" date="2023-07" db="EMBL/GenBank/DDBJ databases">
        <title>Genomic Encyclopedia of Type Strains, Phase IV (KMG-IV): sequencing the most valuable type-strain genomes for metagenomic binning, comparative biology and taxonomic classification.</title>
        <authorList>
            <person name="Goeker M."/>
        </authorList>
    </citation>
    <scope>NUCLEOTIDE SEQUENCE [LARGE SCALE GENOMIC DNA]</scope>
    <source>
        <strain evidence="1 2">DSM 19154</strain>
    </source>
</reference>
<gene>
    <name evidence="1" type="ORF">J2S05_001604</name>
</gene>
<dbReference type="PANTHER" id="PTHR37316">
    <property type="entry name" value="TEICHOIC ACID GLYCEROL-PHOSPHATE PRIMASE"/>
    <property type="match status" value="1"/>
</dbReference>
<dbReference type="PANTHER" id="PTHR37316:SF3">
    <property type="entry name" value="TEICHOIC ACID GLYCEROL-PHOSPHATE TRANSFERASE"/>
    <property type="match status" value="1"/>
</dbReference>
<dbReference type="Pfam" id="PF04464">
    <property type="entry name" value="Glyphos_transf"/>
    <property type="match status" value="1"/>
</dbReference>
<organism evidence="1 2">
    <name type="scientific">Alkalicoccobacillus murimartini</name>
    <dbReference type="NCBI Taxonomy" id="171685"/>
    <lineage>
        <taxon>Bacteria</taxon>
        <taxon>Bacillati</taxon>
        <taxon>Bacillota</taxon>
        <taxon>Bacilli</taxon>
        <taxon>Bacillales</taxon>
        <taxon>Bacillaceae</taxon>
        <taxon>Alkalicoccobacillus</taxon>
    </lineage>
</organism>
<evidence type="ECO:0000313" key="2">
    <source>
        <dbReference type="Proteomes" id="UP001225034"/>
    </source>
</evidence>
<name>A0ABT9YH35_9BACI</name>
<dbReference type="InterPro" id="IPR043149">
    <property type="entry name" value="TagF_N"/>
</dbReference>
<evidence type="ECO:0000313" key="1">
    <source>
        <dbReference type="EMBL" id="MDQ0206805.1"/>
    </source>
</evidence>
<keyword evidence="2" id="KW-1185">Reference proteome</keyword>
<comment type="caution">
    <text evidence="1">The sequence shown here is derived from an EMBL/GenBank/DDBJ whole genome shotgun (WGS) entry which is preliminary data.</text>
</comment>
<proteinExistence type="predicted"/>
<protein>
    <submittedName>
        <fullName evidence="1">CDP-glycerol glycerophosphotransferase (TagB/SpsB family)</fullName>
    </submittedName>
</protein>
<dbReference type="SUPFAM" id="SSF53756">
    <property type="entry name" value="UDP-Glycosyltransferase/glycogen phosphorylase"/>
    <property type="match status" value="1"/>
</dbReference>
<dbReference type="InterPro" id="IPR051612">
    <property type="entry name" value="Teichoic_Acid_Biosynth"/>
</dbReference>
<dbReference type="InterPro" id="IPR007554">
    <property type="entry name" value="Glycerophosphate_synth"/>
</dbReference>
<accession>A0ABT9YH35</accession>
<sequence length="994" mass="118287">MKTAYCQQVKWDGQCIQIELSSLDKENYLSMQLSLWERKSKQIKLIEYTLDDREDSLYCEINTDQLRNIKMGQWDFYIKFKLKRHWRRLSLRNQVSLLQQTRYFEPIKTINSTRSFSLYLTSQHALSIHCARADILEGKTYNVVSYNEAVVTVEESEESFILRLNGASHWPDYAELIVKNEYNEIYHLALNYQSGNIFLYKHHFEQLKGQWTFYIQTKKGRILEQAHLYLMKGRFINDESLLKTTQYEYYTLNESSTLKIQLREYNQPAHVIKGELTAEHLTVQGHNMMFEIPASKHANYENWSFFLKRKNSEERLYLNTHITTYANKIQLSIDIEQFQLISSKSTAWGLFAENKHDDYMEVRKVGQYHSSLPSIKNRYIGFFEMGDGLCAVPTITKSSSYSLYFMTVDQFYKLTSPAEVSIKSLTMKSGVMKLRLLVGLANQTPFEFNGLKLIQRKGTAQQIELPIERLRTFKNGRKEITSTIDLAQLEFEPFYWDFFASITMSTNEHRQIRIYSDNYLVIKKLRHFMFKYTMLDHNQYLTYPYLTVNGGLSITHRKKGEDEDRKNKVIEYAAYIYYHMIYKYITKEPIWLIHEKYSETAQDNSYYFFKYCYDQHKEKKVYYVIKKGTKDEFNLKGYEDRVVYFMSFKHLVRLLSAKMIISSEAKGHGYAWRVSQGVIKDYVNAKKYVFLQHGVLGLKKVDNTFDYNTQNSAELFVASSDYEKRIIKKYFGYKDNRIIVTGLPRWDVLQDRSNQMDINSKEILLMPTWRNWLEEVEEAEFIQSDYFHAYNNLLHSDALHEVLRENSLILNFYVHPKFMPYVSSFTKANNNINIIQFGEVKVNDLLMRSSLLITDYSSVSWEMHYQKKPVLFYHFDVDQYNKFQGSYMDLKKELFGEAVYDSQLLIKSIGDLARAGFVEQDKYARKRSEFFKYVDSKNSERIYHEVVLKEKEISTKLNIFRSIRQSDLMKVLWRRYKNIYIIQRFGKKILSVLR</sequence>
<dbReference type="Proteomes" id="UP001225034">
    <property type="component" value="Unassembled WGS sequence"/>
</dbReference>
<dbReference type="EMBL" id="JAUSUA010000002">
    <property type="protein sequence ID" value="MDQ0206805.1"/>
    <property type="molecule type" value="Genomic_DNA"/>
</dbReference>
<dbReference type="RefSeq" id="WP_306981599.1">
    <property type="nucleotide sequence ID" value="NZ_JAUSUA010000002.1"/>
</dbReference>
<dbReference type="Gene3D" id="3.40.50.11820">
    <property type="match status" value="1"/>
</dbReference>